<dbReference type="Proteomes" id="UP000027936">
    <property type="component" value="Unassembled WGS sequence"/>
</dbReference>
<dbReference type="InterPro" id="IPR052345">
    <property type="entry name" value="Rad_response_metalloprotease"/>
</dbReference>
<accession>A0A072NK02</accession>
<protein>
    <submittedName>
        <fullName evidence="3">Putative Zn peptidase</fullName>
    </submittedName>
</protein>
<organism evidence="3 4">
    <name type="scientific">Schinkia azotoformans MEV2011</name>
    <dbReference type="NCBI Taxonomy" id="1348973"/>
    <lineage>
        <taxon>Bacteria</taxon>
        <taxon>Bacillati</taxon>
        <taxon>Bacillota</taxon>
        <taxon>Bacilli</taxon>
        <taxon>Bacillales</taxon>
        <taxon>Bacillaceae</taxon>
        <taxon>Calidifontibacillus/Schinkia group</taxon>
        <taxon>Schinkia</taxon>
    </lineage>
</organism>
<dbReference type="InterPro" id="IPR010359">
    <property type="entry name" value="IrrE_HExxH"/>
</dbReference>
<dbReference type="RefSeq" id="WP_035196240.1">
    <property type="nucleotide sequence ID" value="NZ_JJRY01000011.1"/>
</dbReference>
<dbReference type="PATRIC" id="fig|1348973.3.peg.2734"/>
<evidence type="ECO:0000256" key="1">
    <source>
        <dbReference type="SAM" id="MobiDB-lite"/>
    </source>
</evidence>
<dbReference type="Gene3D" id="1.10.10.2910">
    <property type="match status" value="1"/>
</dbReference>
<evidence type="ECO:0000313" key="3">
    <source>
        <dbReference type="EMBL" id="KEF37796.1"/>
    </source>
</evidence>
<name>A0A072NK02_SCHAZ</name>
<feature type="compositionally biased region" description="Acidic residues" evidence="1">
    <location>
        <begin position="254"/>
        <end position="273"/>
    </location>
</feature>
<dbReference type="PANTHER" id="PTHR43236">
    <property type="entry name" value="ANTITOXIN HIGA1"/>
    <property type="match status" value="1"/>
</dbReference>
<proteinExistence type="predicted"/>
<dbReference type="EMBL" id="JJRY01000011">
    <property type="protein sequence ID" value="KEF37796.1"/>
    <property type="molecule type" value="Genomic_DNA"/>
</dbReference>
<feature type="region of interest" description="Disordered" evidence="1">
    <location>
        <begin position="253"/>
        <end position="273"/>
    </location>
</feature>
<evidence type="ECO:0000259" key="2">
    <source>
        <dbReference type="Pfam" id="PF06114"/>
    </source>
</evidence>
<reference evidence="3 4" key="1">
    <citation type="submission" date="2014-04" db="EMBL/GenBank/DDBJ databases">
        <title>Draft genome sequence of Bacillus azotoformans MEV2011, a (co-) denitrifying strain unable to grow in the presence of oxygen.</title>
        <authorList>
            <person name="Nielsen M."/>
            <person name="Schreiber L."/>
            <person name="Finster K."/>
            <person name="Schramm A."/>
        </authorList>
    </citation>
    <scope>NUCLEOTIDE SEQUENCE [LARGE SCALE GENOMIC DNA]</scope>
    <source>
        <strain evidence="3 4">MEV2011</strain>
    </source>
</reference>
<dbReference type="Pfam" id="PF06114">
    <property type="entry name" value="Peptidase_M78"/>
    <property type="match status" value="1"/>
</dbReference>
<gene>
    <name evidence="3" type="ORF">M670_02827</name>
</gene>
<comment type="caution">
    <text evidence="3">The sequence shown here is derived from an EMBL/GenBank/DDBJ whole genome shotgun (WGS) entry which is preliminary data.</text>
</comment>
<evidence type="ECO:0000313" key="4">
    <source>
        <dbReference type="Proteomes" id="UP000027936"/>
    </source>
</evidence>
<dbReference type="OrthoDB" id="2030399at2"/>
<sequence length="273" mass="31577">MNKISFLTDLEMKDIESKANSKLIELHKNSRILGRHILNIVKKEATLLQSPFSDEEFCAFVCQKKGRLFVYINSQIPEEKQNFAAAHELYHIWFDKDFLKNPEMLKSNILNDETDNIRELRANLFAAILLVPKHVLEQEIMFLEISKNEVTSEQVVELAHTFEVPYKAMVRRLYEIGYINKTVAEQLYSDTTNAPFIRKKLQLDNGEAIKPVIHFEGLAKNAIDLYLAGFITPKRLRNLLSLLQKEPKDFGIELPDELPSEDEIDNLLEEDDG</sequence>
<dbReference type="PANTHER" id="PTHR43236:SF1">
    <property type="entry name" value="BLL7220 PROTEIN"/>
    <property type="match status" value="1"/>
</dbReference>
<feature type="domain" description="IrrE N-terminal-like" evidence="2">
    <location>
        <begin position="65"/>
        <end position="173"/>
    </location>
</feature>
<dbReference type="AlphaFoldDB" id="A0A072NK02"/>